<dbReference type="AlphaFoldDB" id="A0A9Q1C0T2"/>
<protein>
    <submittedName>
        <fullName evidence="2">Uncharacterized protein</fullName>
    </submittedName>
</protein>
<proteinExistence type="predicted"/>
<reference evidence="2" key="1">
    <citation type="submission" date="2021-10" db="EMBL/GenBank/DDBJ databases">
        <title>Tropical sea cucumber genome reveals ecological adaptation and Cuvierian tubules defense mechanism.</title>
        <authorList>
            <person name="Chen T."/>
        </authorList>
    </citation>
    <scope>NUCLEOTIDE SEQUENCE</scope>
    <source>
        <strain evidence="2">Nanhai2018</strain>
        <tissue evidence="2">Muscle</tissue>
    </source>
</reference>
<dbReference type="EMBL" id="JAIZAY010000008">
    <property type="protein sequence ID" value="KAJ8037038.1"/>
    <property type="molecule type" value="Genomic_DNA"/>
</dbReference>
<organism evidence="2 3">
    <name type="scientific">Holothuria leucospilota</name>
    <name type="common">Black long sea cucumber</name>
    <name type="synonym">Mertensiothuria leucospilota</name>
    <dbReference type="NCBI Taxonomy" id="206669"/>
    <lineage>
        <taxon>Eukaryota</taxon>
        <taxon>Metazoa</taxon>
        <taxon>Echinodermata</taxon>
        <taxon>Eleutherozoa</taxon>
        <taxon>Echinozoa</taxon>
        <taxon>Holothuroidea</taxon>
        <taxon>Aspidochirotacea</taxon>
        <taxon>Aspidochirotida</taxon>
        <taxon>Holothuriidae</taxon>
        <taxon>Holothuria</taxon>
    </lineage>
</organism>
<dbReference type="Proteomes" id="UP001152320">
    <property type="component" value="Chromosome 8"/>
</dbReference>
<evidence type="ECO:0000313" key="2">
    <source>
        <dbReference type="EMBL" id="KAJ8037038.1"/>
    </source>
</evidence>
<sequence>MESLIPEVPSSPVYKDDLDLESSPKARQESPKGEKLKNDTRIRLEDDSYKRVKHHLAPLTKIQTTVIGLTNEIKKLDNDLAEGRIPTHLQVSRSLPKLPSYLSCSEELRDNWSSLLQRAGRKLGQTWRQELSRQAKRQRDRFKEKEERARVELDTLPDNADSKRLLWTLLEKSAKKTESQFKYRLQKAERRRHRPY</sequence>
<feature type="region of interest" description="Disordered" evidence="1">
    <location>
        <begin position="1"/>
        <end position="41"/>
    </location>
</feature>
<name>A0A9Q1C0T2_HOLLE</name>
<keyword evidence="3" id="KW-1185">Reference proteome</keyword>
<accession>A0A9Q1C0T2</accession>
<evidence type="ECO:0000256" key="1">
    <source>
        <dbReference type="SAM" id="MobiDB-lite"/>
    </source>
</evidence>
<feature type="compositionally biased region" description="Basic and acidic residues" evidence="1">
    <location>
        <begin position="14"/>
        <end position="41"/>
    </location>
</feature>
<comment type="caution">
    <text evidence="2">The sequence shown here is derived from an EMBL/GenBank/DDBJ whole genome shotgun (WGS) entry which is preliminary data.</text>
</comment>
<gene>
    <name evidence="2" type="ORF">HOLleu_17759</name>
</gene>
<evidence type="ECO:0000313" key="3">
    <source>
        <dbReference type="Proteomes" id="UP001152320"/>
    </source>
</evidence>